<evidence type="ECO:0000256" key="8">
    <source>
        <dbReference type="PIRNR" id="PIRNR000156"/>
    </source>
</evidence>
<dbReference type="OrthoDB" id="9759664at2"/>
<evidence type="ECO:0000256" key="1">
    <source>
        <dbReference type="ARBA" id="ARBA00001964"/>
    </source>
</evidence>
<dbReference type="Gene3D" id="3.40.50.920">
    <property type="match status" value="1"/>
</dbReference>
<reference evidence="14 15" key="1">
    <citation type="submission" date="2017-02" db="EMBL/GenBank/DDBJ databases">
        <authorList>
            <person name="Peterson S.W."/>
        </authorList>
    </citation>
    <scope>NUCLEOTIDE SEQUENCE [LARGE SCALE GENOMIC DNA]</scope>
    <source>
        <strain evidence="14 15">VKM Ac-2059</strain>
    </source>
</reference>
<protein>
    <recommendedName>
        <fullName evidence="3 8">Pyruvate dehydrogenase E1 component</fullName>
        <ecNumber evidence="2 8">1.2.4.1</ecNumber>
    </recommendedName>
</protein>
<evidence type="ECO:0000256" key="7">
    <source>
        <dbReference type="ARBA" id="ARBA00051231"/>
    </source>
</evidence>
<dbReference type="InterPro" id="IPR029061">
    <property type="entry name" value="THDP-binding"/>
</dbReference>
<feature type="binding site" evidence="9">
    <location>
        <position position="269"/>
    </location>
    <ligand>
        <name>Mg(2+)</name>
        <dbReference type="ChEBI" id="CHEBI:18420"/>
    </ligand>
</feature>
<evidence type="ECO:0000256" key="9">
    <source>
        <dbReference type="PIRSR" id="PIRSR000156-1"/>
    </source>
</evidence>
<dbReference type="EC" id="1.2.4.1" evidence="2 8"/>
<dbReference type="PIRSF" id="PIRSF000156">
    <property type="entry name" value="Pyruvate_dh_E1"/>
    <property type="match status" value="1"/>
</dbReference>
<dbReference type="AlphaFoldDB" id="A0A1T5JE91"/>
<dbReference type="CDD" id="cd02017">
    <property type="entry name" value="TPP_E1_EcPDC_like"/>
    <property type="match status" value="1"/>
</dbReference>
<dbReference type="InterPro" id="IPR041621">
    <property type="entry name" value="PDH_E1_M"/>
</dbReference>
<keyword evidence="9" id="KW-0460">Magnesium</keyword>
<dbReference type="NCBIfam" id="TIGR00759">
    <property type="entry name" value="aceE"/>
    <property type="match status" value="1"/>
</dbReference>
<dbReference type="GO" id="GO:0000287">
    <property type="term" value="F:magnesium ion binding"/>
    <property type="evidence" value="ECO:0007669"/>
    <property type="project" value="UniProtKB-ARBA"/>
</dbReference>
<dbReference type="EMBL" id="FUZP01000001">
    <property type="protein sequence ID" value="SKC49533.1"/>
    <property type="molecule type" value="Genomic_DNA"/>
</dbReference>
<keyword evidence="4 8" id="KW-0560">Oxidoreductase</keyword>
<feature type="compositionally biased region" description="Polar residues" evidence="10">
    <location>
        <begin position="1"/>
        <end position="13"/>
    </location>
</feature>
<keyword evidence="6 8" id="KW-0670">Pyruvate</keyword>
<evidence type="ECO:0000256" key="6">
    <source>
        <dbReference type="ARBA" id="ARBA00023317"/>
    </source>
</evidence>
<evidence type="ECO:0000259" key="13">
    <source>
        <dbReference type="Pfam" id="PF22613"/>
    </source>
</evidence>
<evidence type="ECO:0000313" key="14">
    <source>
        <dbReference type="EMBL" id="SKC49533.1"/>
    </source>
</evidence>
<dbReference type="Proteomes" id="UP000190857">
    <property type="component" value="Unassembled WGS sequence"/>
</dbReference>
<dbReference type="PANTHER" id="PTHR43825">
    <property type="entry name" value="PYRUVATE DEHYDROGENASE E1 COMPONENT"/>
    <property type="match status" value="1"/>
</dbReference>
<evidence type="ECO:0000256" key="2">
    <source>
        <dbReference type="ARBA" id="ARBA00012281"/>
    </source>
</evidence>
<dbReference type="InterPro" id="IPR051157">
    <property type="entry name" value="PDH/Transketolase"/>
</dbReference>
<evidence type="ECO:0000256" key="5">
    <source>
        <dbReference type="ARBA" id="ARBA00023052"/>
    </source>
</evidence>
<dbReference type="STRING" id="123320.SAMN06309945_1449"/>
<feature type="binding site" evidence="9">
    <location>
        <position position="239"/>
    </location>
    <ligand>
        <name>Mg(2+)</name>
        <dbReference type="ChEBI" id="CHEBI:18420"/>
    </ligand>
</feature>
<dbReference type="InterPro" id="IPR035807">
    <property type="entry name" value="PDC_E1_N"/>
</dbReference>
<comment type="cofactor">
    <cofactor evidence="1 8">
        <name>thiamine diphosphate</name>
        <dbReference type="ChEBI" id="CHEBI:58937"/>
    </cofactor>
</comment>
<feature type="domain" description="Pyruvate dehydrogenase E1 component middle" evidence="12">
    <location>
        <begin position="488"/>
        <end position="710"/>
    </location>
</feature>
<evidence type="ECO:0000256" key="10">
    <source>
        <dbReference type="SAM" id="MobiDB-lite"/>
    </source>
</evidence>
<dbReference type="RefSeq" id="WP_079727478.1">
    <property type="nucleotide sequence ID" value="NZ_FUZP01000001.1"/>
</dbReference>
<dbReference type="InterPro" id="IPR009014">
    <property type="entry name" value="Transketo_C/PFOR_II"/>
</dbReference>
<feature type="binding site" evidence="9">
    <location>
        <position position="271"/>
    </location>
    <ligand>
        <name>Mg(2+)</name>
        <dbReference type="ChEBI" id="CHEBI:18420"/>
    </ligand>
</feature>
<dbReference type="Pfam" id="PF22613">
    <property type="entry name" value="Transketolase_C_1"/>
    <property type="match status" value="1"/>
</dbReference>
<accession>A0A1T5JE91</accession>
<comment type="cofactor">
    <cofactor evidence="9">
        <name>Mg(2+)</name>
        <dbReference type="ChEBI" id="CHEBI:18420"/>
    </cofactor>
</comment>
<dbReference type="Gene3D" id="3.40.50.970">
    <property type="match status" value="2"/>
</dbReference>
<dbReference type="GO" id="GO:0004739">
    <property type="term" value="F:pyruvate dehydrogenase (acetyl-transferring) activity"/>
    <property type="evidence" value="ECO:0007669"/>
    <property type="project" value="UniProtKB-EC"/>
</dbReference>
<dbReference type="Pfam" id="PF00456">
    <property type="entry name" value="Transketolase_N"/>
    <property type="match status" value="1"/>
</dbReference>
<feature type="domain" description="Transketolase N-terminal" evidence="11">
    <location>
        <begin position="144"/>
        <end position="307"/>
    </location>
</feature>
<feature type="domain" description="Transketolase-like C-terminal" evidence="13">
    <location>
        <begin position="728"/>
        <end position="861"/>
    </location>
</feature>
<evidence type="ECO:0000313" key="15">
    <source>
        <dbReference type="Proteomes" id="UP000190857"/>
    </source>
</evidence>
<organism evidence="14 15">
    <name type="scientific">Okibacterium fritillariae</name>
    <dbReference type="NCBI Taxonomy" id="123320"/>
    <lineage>
        <taxon>Bacteria</taxon>
        <taxon>Bacillati</taxon>
        <taxon>Actinomycetota</taxon>
        <taxon>Actinomycetes</taxon>
        <taxon>Micrococcales</taxon>
        <taxon>Microbacteriaceae</taxon>
        <taxon>Okibacterium</taxon>
    </lineage>
</organism>
<dbReference type="Pfam" id="PF17831">
    <property type="entry name" value="PDH_E1_M"/>
    <property type="match status" value="1"/>
</dbReference>
<dbReference type="InterPro" id="IPR004660">
    <property type="entry name" value="PDH_E1"/>
</dbReference>
<dbReference type="SUPFAM" id="SSF52518">
    <property type="entry name" value="Thiamin diphosphate-binding fold (THDP-binding)"/>
    <property type="match status" value="2"/>
</dbReference>
<evidence type="ECO:0000256" key="4">
    <source>
        <dbReference type="ARBA" id="ARBA00023002"/>
    </source>
</evidence>
<gene>
    <name evidence="14" type="ORF">SAMN06309945_1449</name>
</gene>
<sequence length="908" mass="100978">MTVNNQDPYSVSDNDIDPEETSEWNESLEQLVEVHGRGRAREIMLSLLKRSRELHLGVPMVPTTDYINTIASENEPEFPGNEELERRYRAWIRWNAAITVHRAQRPGIGVGGHISTYASSAALYEVGFNHFFRGQDHAGGGDQIFIQGHASPGTYARAFLEGRLTTDQLDGFRQEKSHAPNGLSSYPHPRLMPEFWQFPTVSMGLGPINAIYQAQANRYLTNRGIKDASDQQVWAFLGDGEMDEVESRGQLQVAANEGLDNLNFVINCNLQRLDGPVRGNGKIIQELESFFRGAGWNVIKVIWGREWDSLLENDTEGALLNLMNSTPDGDFQTYKAESGAYIRENFFGRDERAAKLVEDYSDDDIWNLKRGGHDYRKVYAAFKAASEHKGQPTVILAHTVKGYGLGPHFEGRNATHQMKKMTLDNLKTFRDAMHIPITDAQLEENPYQPPYFKPADDDEAIQYLHDRRKALGGYVPERRSKYTDITLPDDSAYAIAKKGSGTQEIATTMAFVRTLKDLMRDKQFGNRVVPIIPDEARTFGIDAFFPTSKIYNPNGQHYTSVDRELLLAYKESPQGQLVHVGINEAGASAAFTALGTTYSTQGEPLIPVYVFYSMFGFQRTGDALWAAGDQMARGFIMGATAGRTTLTGEGLQHADGHSPLLAATNPAVVTYDPAYGYEIGHILRAGLDRMYGGHHEDPNVMYYITLYNEPIVQPKEPENLDVEGLLKGIYKVNESAHDGIKTQILASGVALPWALEAQELLANDWGVSADVWSVTSWNELRREGLAADEHNFLNPHEDERIPFVTQKLQGTEGPVVAVSDYSHAVPDQIRQFVPNDFATLGADNFGFSDTRAAARRFFKIDGPSVVVRTLELLAKQGKVDRSLASQAIEKYRLHDVNAGTSGNAGGES</sequence>
<keyword evidence="15" id="KW-1185">Reference proteome</keyword>
<dbReference type="FunFam" id="3.40.50.970:FF:000011">
    <property type="entry name" value="Pyruvate dehydrogenase E1 component"/>
    <property type="match status" value="1"/>
</dbReference>
<dbReference type="SUPFAM" id="SSF52922">
    <property type="entry name" value="TK C-terminal domain-like"/>
    <property type="match status" value="1"/>
</dbReference>
<comment type="function">
    <text evidence="8">Component of the pyruvate dehydrogenase (PDH) complex, that catalyzes the overall conversion of pyruvate to acetyl-CoA and CO(2).</text>
</comment>
<dbReference type="InterPro" id="IPR055152">
    <property type="entry name" value="Transketolase-like_C_2"/>
</dbReference>
<name>A0A1T5JE91_9MICO</name>
<keyword evidence="5 8" id="KW-0786">Thiamine pyrophosphate</keyword>
<evidence type="ECO:0000256" key="3">
    <source>
        <dbReference type="ARBA" id="ARBA00017172"/>
    </source>
</evidence>
<comment type="catalytic activity">
    <reaction evidence="7 8">
        <text>N(6)-[(R)-lipoyl]-L-lysyl-[protein] + pyruvate + H(+) = N(6)-[(R)-S(8)-acetyldihydrolipoyl]-L-lysyl-[protein] + CO2</text>
        <dbReference type="Rhea" id="RHEA:19189"/>
        <dbReference type="Rhea" id="RHEA-COMP:10474"/>
        <dbReference type="Rhea" id="RHEA-COMP:10478"/>
        <dbReference type="ChEBI" id="CHEBI:15361"/>
        <dbReference type="ChEBI" id="CHEBI:15378"/>
        <dbReference type="ChEBI" id="CHEBI:16526"/>
        <dbReference type="ChEBI" id="CHEBI:83099"/>
        <dbReference type="ChEBI" id="CHEBI:83111"/>
        <dbReference type="EC" id="1.2.4.1"/>
    </reaction>
</comment>
<feature type="compositionally biased region" description="Acidic residues" evidence="10">
    <location>
        <begin position="14"/>
        <end position="23"/>
    </location>
</feature>
<proteinExistence type="predicted"/>
<feature type="region of interest" description="Disordered" evidence="10">
    <location>
        <begin position="1"/>
        <end position="23"/>
    </location>
</feature>
<dbReference type="PANTHER" id="PTHR43825:SF3">
    <property type="entry name" value="PYRUVATE DEHYDROGENASE E1 COMPONENT"/>
    <property type="match status" value="1"/>
</dbReference>
<keyword evidence="9" id="KW-0479">Metal-binding</keyword>
<evidence type="ECO:0000259" key="11">
    <source>
        <dbReference type="Pfam" id="PF00456"/>
    </source>
</evidence>
<dbReference type="InterPro" id="IPR005474">
    <property type="entry name" value="Transketolase_N"/>
</dbReference>
<evidence type="ECO:0000259" key="12">
    <source>
        <dbReference type="Pfam" id="PF17831"/>
    </source>
</evidence>